<feature type="transmembrane region" description="Helical" evidence="2">
    <location>
        <begin position="24"/>
        <end position="43"/>
    </location>
</feature>
<dbReference type="PANTHER" id="PTHR35762:SF2">
    <property type="entry name" value="TRANSMEMBRANE PROTEIN"/>
    <property type="match status" value="1"/>
</dbReference>
<keyword evidence="2" id="KW-0472">Membrane</keyword>
<feature type="transmembrane region" description="Helical" evidence="2">
    <location>
        <begin position="49"/>
        <end position="68"/>
    </location>
</feature>
<evidence type="ECO:0000256" key="2">
    <source>
        <dbReference type="SAM" id="Phobius"/>
    </source>
</evidence>
<evidence type="ECO:0008006" key="5">
    <source>
        <dbReference type="Google" id="ProtNLM"/>
    </source>
</evidence>
<evidence type="ECO:0000313" key="4">
    <source>
        <dbReference type="Proteomes" id="UP000239757"/>
    </source>
</evidence>
<feature type="region of interest" description="Disordered" evidence="1">
    <location>
        <begin position="93"/>
        <end position="121"/>
    </location>
</feature>
<proteinExistence type="predicted"/>
<sequence>MDPKLKQKFEGIKKSKKAKKQDKVFIYTFIAFSCIVICFLFMYELPNLLFIAGNLIVVVLIGESKFFASASGDMNMYYDEYVDRSRQRLGNRSTLEVEKEKKMKGDEEKVKKGSRKKEKNEDVLASEELKKRADDFIARVNRQRRFEDGLPL</sequence>
<dbReference type="EMBL" id="KZ664358">
    <property type="protein sequence ID" value="PPS06005.1"/>
    <property type="molecule type" value="Genomic_DNA"/>
</dbReference>
<evidence type="ECO:0000256" key="1">
    <source>
        <dbReference type="SAM" id="MobiDB-lite"/>
    </source>
</evidence>
<evidence type="ECO:0000313" key="3">
    <source>
        <dbReference type="EMBL" id="PPS06005.1"/>
    </source>
</evidence>
<gene>
    <name evidence="3" type="ORF">GOBAR_AA14633</name>
</gene>
<reference evidence="3 4" key="1">
    <citation type="submission" date="2015-01" db="EMBL/GenBank/DDBJ databases">
        <title>Genome of allotetraploid Gossypium barbadense reveals genomic plasticity and fiber elongation in cotton evolution.</title>
        <authorList>
            <person name="Chen X."/>
            <person name="Liu X."/>
            <person name="Zhao B."/>
            <person name="Zheng H."/>
            <person name="Hu Y."/>
            <person name="Lu G."/>
            <person name="Yang C."/>
            <person name="Chen J."/>
            <person name="Shan C."/>
            <person name="Zhang L."/>
            <person name="Zhou Y."/>
            <person name="Wang L."/>
            <person name="Guo W."/>
            <person name="Bai Y."/>
            <person name="Ruan J."/>
            <person name="Shangguan X."/>
            <person name="Mao Y."/>
            <person name="Jiang J."/>
            <person name="Zhu Y."/>
            <person name="Lei J."/>
            <person name="Kang H."/>
            <person name="Chen S."/>
            <person name="He X."/>
            <person name="Wang R."/>
            <person name="Wang Y."/>
            <person name="Chen J."/>
            <person name="Wang L."/>
            <person name="Yu S."/>
            <person name="Wang B."/>
            <person name="Wei J."/>
            <person name="Song S."/>
            <person name="Lu X."/>
            <person name="Gao Z."/>
            <person name="Gu W."/>
            <person name="Deng X."/>
            <person name="Ma D."/>
            <person name="Wang S."/>
            <person name="Liang W."/>
            <person name="Fang L."/>
            <person name="Cai C."/>
            <person name="Zhu X."/>
            <person name="Zhou B."/>
            <person name="Zhang Y."/>
            <person name="Chen Z."/>
            <person name="Xu S."/>
            <person name="Zhu R."/>
            <person name="Wang S."/>
            <person name="Zhang T."/>
            <person name="Zhao G."/>
        </authorList>
    </citation>
    <scope>NUCLEOTIDE SEQUENCE [LARGE SCALE GENOMIC DNA]</scope>
    <source>
        <strain evidence="4">cv. Xinhai21</strain>
        <tissue evidence="3">Leaf</tissue>
    </source>
</reference>
<dbReference type="PANTHER" id="PTHR35762">
    <property type="entry name" value="TRANSMEMBRANE PROTEIN"/>
    <property type="match status" value="1"/>
</dbReference>
<keyword evidence="2" id="KW-0812">Transmembrane</keyword>
<dbReference type="Proteomes" id="UP000239757">
    <property type="component" value="Unassembled WGS sequence"/>
</dbReference>
<keyword evidence="2" id="KW-1133">Transmembrane helix</keyword>
<protein>
    <recommendedName>
        <fullName evidence="5">DUF4408 domain-containing protein</fullName>
    </recommendedName>
</protein>
<organism evidence="3 4">
    <name type="scientific">Gossypium barbadense</name>
    <name type="common">Sea Island cotton</name>
    <name type="synonym">Hibiscus barbadensis</name>
    <dbReference type="NCBI Taxonomy" id="3634"/>
    <lineage>
        <taxon>Eukaryota</taxon>
        <taxon>Viridiplantae</taxon>
        <taxon>Streptophyta</taxon>
        <taxon>Embryophyta</taxon>
        <taxon>Tracheophyta</taxon>
        <taxon>Spermatophyta</taxon>
        <taxon>Magnoliopsida</taxon>
        <taxon>eudicotyledons</taxon>
        <taxon>Gunneridae</taxon>
        <taxon>Pentapetalae</taxon>
        <taxon>rosids</taxon>
        <taxon>malvids</taxon>
        <taxon>Malvales</taxon>
        <taxon>Malvaceae</taxon>
        <taxon>Malvoideae</taxon>
        <taxon>Gossypium</taxon>
    </lineage>
</organism>
<dbReference type="OrthoDB" id="781735at2759"/>
<dbReference type="PROSITE" id="PS51257">
    <property type="entry name" value="PROKAR_LIPOPROTEIN"/>
    <property type="match status" value="1"/>
</dbReference>
<name>A0A2P5XRN5_GOSBA</name>
<accession>A0A2P5XRN5</accession>
<feature type="compositionally biased region" description="Basic and acidic residues" evidence="1">
    <location>
        <begin position="95"/>
        <end position="111"/>
    </location>
</feature>
<dbReference type="AlphaFoldDB" id="A0A2P5XRN5"/>